<feature type="region of interest" description="Disordered" evidence="1">
    <location>
        <begin position="77"/>
        <end position="96"/>
    </location>
</feature>
<dbReference type="EMBL" id="JARPUR010000001">
    <property type="protein sequence ID" value="KAK4884087.1"/>
    <property type="molecule type" value="Genomic_DNA"/>
</dbReference>
<evidence type="ECO:0000313" key="3">
    <source>
        <dbReference type="Proteomes" id="UP001353858"/>
    </source>
</evidence>
<evidence type="ECO:0000256" key="1">
    <source>
        <dbReference type="SAM" id="MobiDB-lite"/>
    </source>
</evidence>
<proteinExistence type="predicted"/>
<dbReference type="AlphaFoldDB" id="A0AAN7SJ48"/>
<feature type="compositionally biased region" description="Polar residues" evidence="1">
    <location>
        <begin position="77"/>
        <end position="92"/>
    </location>
</feature>
<name>A0AAN7SJ48_9COLE</name>
<comment type="caution">
    <text evidence="2">The sequence shown here is derived from an EMBL/GenBank/DDBJ whole genome shotgun (WGS) entry which is preliminary data.</text>
</comment>
<keyword evidence="3" id="KW-1185">Reference proteome</keyword>
<dbReference type="Proteomes" id="UP001353858">
    <property type="component" value="Unassembled WGS sequence"/>
</dbReference>
<protein>
    <submittedName>
        <fullName evidence="2">Uncharacterized protein</fullName>
    </submittedName>
</protein>
<reference evidence="3" key="1">
    <citation type="submission" date="2023-01" db="EMBL/GenBank/DDBJ databases">
        <title>Key to firefly adult light organ development and bioluminescence: homeobox transcription factors regulate luciferase expression and transportation to peroxisome.</title>
        <authorList>
            <person name="Fu X."/>
        </authorList>
    </citation>
    <scope>NUCLEOTIDE SEQUENCE [LARGE SCALE GENOMIC DNA]</scope>
</reference>
<organism evidence="2 3">
    <name type="scientific">Aquatica leii</name>
    <dbReference type="NCBI Taxonomy" id="1421715"/>
    <lineage>
        <taxon>Eukaryota</taxon>
        <taxon>Metazoa</taxon>
        <taxon>Ecdysozoa</taxon>
        <taxon>Arthropoda</taxon>
        <taxon>Hexapoda</taxon>
        <taxon>Insecta</taxon>
        <taxon>Pterygota</taxon>
        <taxon>Neoptera</taxon>
        <taxon>Endopterygota</taxon>
        <taxon>Coleoptera</taxon>
        <taxon>Polyphaga</taxon>
        <taxon>Elateriformia</taxon>
        <taxon>Elateroidea</taxon>
        <taxon>Lampyridae</taxon>
        <taxon>Luciolinae</taxon>
        <taxon>Aquatica</taxon>
    </lineage>
</organism>
<evidence type="ECO:0000313" key="2">
    <source>
        <dbReference type="EMBL" id="KAK4884087.1"/>
    </source>
</evidence>
<accession>A0AAN7SJ48</accession>
<sequence length="222" mass="25243">MSVSTILSLFSCGIFRDDELLEAYSDVCDRIVLHNEVVNTEDEDIFKRFIEKVTEIMNAKTMANQQPSLFTSLSDRSLLKSPTNSQPSTSEATHSDMFYGHGLRTDKIFNHFDIIGEGEKQIKKFKITAKTVVFKFKPVDMSSNPIIWLRNSIDELLSYLLTDALPTDRIETPVNSGNNDEVSKEMPQLRISITPKFFLPRSSQGESNEDLYFTPGLCKKQN</sequence>
<gene>
    <name evidence="2" type="ORF">RN001_000358</name>
</gene>